<evidence type="ECO:0000256" key="2">
    <source>
        <dbReference type="ARBA" id="ARBA00022670"/>
    </source>
</evidence>
<dbReference type="Pfam" id="PF14541">
    <property type="entry name" value="TAXi_C"/>
    <property type="match status" value="1"/>
</dbReference>
<dbReference type="InterPro" id="IPR021109">
    <property type="entry name" value="Peptidase_aspartic_dom_sf"/>
</dbReference>
<dbReference type="PANTHER" id="PTHR47967:SF123">
    <property type="entry name" value="ASPARTIC PROTEINASE NEPENTHESIN-1-LIKE"/>
    <property type="match status" value="1"/>
</dbReference>
<evidence type="ECO:0000256" key="4">
    <source>
        <dbReference type="ARBA" id="ARBA00022801"/>
    </source>
</evidence>
<keyword evidence="8" id="KW-1185">Reference proteome</keyword>
<accession>A0ABM0P6J7</accession>
<evidence type="ECO:0000256" key="5">
    <source>
        <dbReference type="ARBA" id="ARBA00023180"/>
    </source>
</evidence>
<organism evidence="8 9">
    <name type="scientific">Prunus mume</name>
    <name type="common">Japanese apricot</name>
    <name type="synonym">Armeniaca mume</name>
    <dbReference type="NCBI Taxonomy" id="102107"/>
    <lineage>
        <taxon>Eukaryota</taxon>
        <taxon>Viridiplantae</taxon>
        <taxon>Streptophyta</taxon>
        <taxon>Embryophyta</taxon>
        <taxon>Tracheophyta</taxon>
        <taxon>Spermatophyta</taxon>
        <taxon>Magnoliopsida</taxon>
        <taxon>eudicotyledons</taxon>
        <taxon>Gunneridae</taxon>
        <taxon>Pentapetalae</taxon>
        <taxon>rosids</taxon>
        <taxon>fabids</taxon>
        <taxon>Rosales</taxon>
        <taxon>Rosaceae</taxon>
        <taxon>Amygdaloideae</taxon>
        <taxon>Amygdaleae</taxon>
        <taxon>Prunus</taxon>
    </lineage>
</organism>
<keyword evidence="2" id="KW-0645">Protease</keyword>
<dbReference type="InterPro" id="IPR033121">
    <property type="entry name" value="PEPTIDASE_A1"/>
</dbReference>
<evidence type="ECO:0000259" key="7">
    <source>
        <dbReference type="PROSITE" id="PS51767"/>
    </source>
</evidence>
<keyword evidence="6" id="KW-0732">Signal</keyword>
<evidence type="ECO:0000256" key="1">
    <source>
        <dbReference type="ARBA" id="ARBA00007447"/>
    </source>
</evidence>
<feature type="signal peptide" evidence="6">
    <location>
        <begin position="1"/>
        <end position="23"/>
    </location>
</feature>
<dbReference type="InterPro" id="IPR034161">
    <property type="entry name" value="Pepsin-like_plant"/>
</dbReference>
<dbReference type="GeneID" id="103333948"/>
<dbReference type="Proteomes" id="UP000694861">
    <property type="component" value="Linkage group LG6"/>
</dbReference>
<dbReference type="InterPro" id="IPR032799">
    <property type="entry name" value="TAXi_C"/>
</dbReference>
<dbReference type="PROSITE" id="PS51767">
    <property type="entry name" value="PEPTIDASE_A1"/>
    <property type="match status" value="1"/>
</dbReference>
<evidence type="ECO:0000256" key="3">
    <source>
        <dbReference type="ARBA" id="ARBA00022750"/>
    </source>
</evidence>
<evidence type="ECO:0000256" key="6">
    <source>
        <dbReference type="SAM" id="SignalP"/>
    </source>
</evidence>
<dbReference type="InterPro" id="IPR032861">
    <property type="entry name" value="TAXi_N"/>
</dbReference>
<feature type="chain" id="PRO_5046692462" evidence="6">
    <location>
        <begin position="24"/>
        <end position="474"/>
    </location>
</feature>
<dbReference type="Pfam" id="PF14543">
    <property type="entry name" value="TAXi_N"/>
    <property type="match status" value="1"/>
</dbReference>
<feature type="domain" description="Peptidase A1" evidence="7">
    <location>
        <begin position="103"/>
        <end position="466"/>
    </location>
</feature>
<name>A0ABM0P6J7_PRUMU</name>
<keyword evidence="4" id="KW-0378">Hydrolase</keyword>
<dbReference type="SUPFAM" id="SSF50630">
    <property type="entry name" value="Acid proteases"/>
    <property type="match status" value="1"/>
</dbReference>
<reference evidence="9" key="2">
    <citation type="submission" date="2025-08" db="UniProtKB">
        <authorList>
            <consortium name="RefSeq"/>
        </authorList>
    </citation>
    <scope>IDENTIFICATION</scope>
</reference>
<dbReference type="PANTHER" id="PTHR47967">
    <property type="entry name" value="OS07G0603500 PROTEIN-RELATED"/>
    <property type="match status" value="1"/>
</dbReference>
<evidence type="ECO:0000313" key="9">
    <source>
        <dbReference type="RefSeq" id="XP_008235080.1"/>
    </source>
</evidence>
<dbReference type="InterPro" id="IPR051708">
    <property type="entry name" value="Plant_Aspart_Prot_A1"/>
</dbReference>
<keyword evidence="3" id="KW-0064">Aspartyl protease</keyword>
<evidence type="ECO:0000313" key="8">
    <source>
        <dbReference type="Proteomes" id="UP000694861"/>
    </source>
</evidence>
<comment type="similarity">
    <text evidence="1">Belongs to the peptidase A1 family.</text>
</comment>
<keyword evidence="5" id="KW-0325">Glycoprotein</keyword>
<gene>
    <name evidence="9" type="primary">LOC103333948</name>
</gene>
<proteinExistence type="inferred from homology"/>
<dbReference type="RefSeq" id="XP_008235080.1">
    <property type="nucleotide sequence ID" value="XM_008236858.1"/>
</dbReference>
<dbReference type="Gene3D" id="2.40.70.10">
    <property type="entry name" value="Acid Proteases"/>
    <property type="match status" value="2"/>
</dbReference>
<sequence>MAAIILQCILSLGFFLACVCVNAAGKSNGLTMELIHVDSPASPLYPGNISYEEEIQRLIDRSIARAQHLHYTLASLGNNNVSQTIINPLDIRPKLEFHPYGSYLVQVGIGTFDAPFPARSFNTYYLYTDTGSTLTWALCEDCLKPGNKCFQTKEPPFPNSKSKSYVALCCNQNPFCKTGQCTGPYCSQHDEYMGGTVVNSILSAEDFNFLSSSGQPLMIPGVVFGCAYDARKISFGRLEEFKVAGILGLGYAPISFPLQQSYQTGKVFSMCLTRRREIQTYLRFGKDVPTPPGGLRVTKLVLFKDIPYYYVNLLGISVHGQQLLIDPNVFAVRNQGTSGGCFMDNGSSFTFLIRPAFNAVVQFLGMYFMRFPRFLRGGRPLGPPFEFCYKWMTPLPPLPTLTFHFENADLVINPEDLFIKSNAAQQGNYLLCLAFIADDARTILGSVHQSNYLFIYDLNQKLLKFAPEDCSKNS</sequence>
<protein>
    <submittedName>
        <fullName evidence="9">Aspartic proteinase nepenthesin-1-like</fullName>
    </submittedName>
</protein>
<dbReference type="CDD" id="cd05476">
    <property type="entry name" value="pepsin_A_like_plant"/>
    <property type="match status" value="1"/>
</dbReference>
<reference evidence="8" key="1">
    <citation type="journal article" date="2012" name="Nat. Commun.">
        <title>The genome of Prunus mume.</title>
        <authorList>
            <person name="Zhang Q."/>
            <person name="Chen W."/>
            <person name="Sun L."/>
            <person name="Zhao F."/>
            <person name="Huang B."/>
            <person name="Yang W."/>
            <person name="Tao Y."/>
            <person name="Wang J."/>
            <person name="Yuan Z."/>
            <person name="Fan G."/>
            <person name="Xing Z."/>
            <person name="Han C."/>
            <person name="Pan H."/>
            <person name="Zhong X."/>
            <person name="Shi W."/>
            <person name="Liang X."/>
            <person name="Du D."/>
            <person name="Sun F."/>
            <person name="Xu Z."/>
            <person name="Hao R."/>
            <person name="Lv T."/>
            <person name="Lv Y."/>
            <person name="Zheng Z."/>
            <person name="Sun M."/>
            <person name="Luo L."/>
            <person name="Cai M."/>
            <person name="Gao Y."/>
            <person name="Wang J."/>
            <person name="Yin Y."/>
            <person name="Xu X."/>
            <person name="Cheng T."/>
            <person name="Wang J."/>
        </authorList>
    </citation>
    <scope>NUCLEOTIDE SEQUENCE [LARGE SCALE GENOMIC DNA]</scope>
</reference>